<dbReference type="EMBL" id="CAJNOC010000842">
    <property type="protein sequence ID" value="CAF0808971.1"/>
    <property type="molecule type" value="Genomic_DNA"/>
</dbReference>
<dbReference type="AlphaFoldDB" id="A0A813T8A3"/>
<protein>
    <submittedName>
        <fullName evidence="1">Uncharacterized protein</fullName>
    </submittedName>
</protein>
<dbReference type="Proteomes" id="UP000663879">
    <property type="component" value="Unassembled WGS sequence"/>
</dbReference>
<proteinExistence type="predicted"/>
<evidence type="ECO:0000313" key="2">
    <source>
        <dbReference type="Proteomes" id="UP000663879"/>
    </source>
</evidence>
<comment type="caution">
    <text evidence="1">The sequence shown here is derived from an EMBL/GenBank/DDBJ whole genome shotgun (WGS) entry which is preliminary data.</text>
</comment>
<gene>
    <name evidence="1" type="ORF">OXX778_LOCUS6870</name>
</gene>
<keyword evidence="2" id="KW-1185">Reference proteome</keyword>
<evidence type="ECO:0000313" key="1">
    <source>
        <dbReference type="EMBL" id="CAF0808971.1"/>
    </source>
</evidence>
<sequence length="136" mass="15567">MGKTNDRFSKKCQKCNQVRFKDLPRSRYLILSSNEVVRIANLFNPNVVIEINDLLCNNCYNKAFNVESKQNSSSIMIHSSSNEAKTCVMDINTSQNINDEVFEKTDCQNQDNLLLIEKSDNESSDDKINETLEYSA</sequence>
<name>A0A813T8A3_9BILA</name>
<accession>A0A813T8A3</accession>
<reference evidence="1" key="1">
    <citation type="submission" date="2021-02" db="EMBL/GenBank/DDBJ databases">
        <authorList>
            <person name="Nowell W R."/>
        </authorList>
    </citation>
    <scope>NUCLEOTIDE SEQUENCE</scope>
    <source>
        <strain evidence="1">Ploen Becks lab</strain>
    </source>
</reference>
<organism evidence="1 2">
    <name type="scientific">Brachionus calyciflorus</name>
    <dbReference type="NCBI Taxonomy" id="104777"/>
    <lineage>
        <taxon>Eukaryota</taxon>
        <taxon>Metazoa</taxon>
        <taxon>Spiralia</taxon>
        <taxon>Gnathifera</taxon>
        <taxon>Rotifera</taxon>
        <taxon>Eurotatoria</taxon>
        <taxon>Monogononta</taxon>
        <taxon>Pseudotrocha</taxon>
        <taxon>Ploima</taxon>
        <taxon>Brachionidae</taxon>
        <taxon>Brachionus</taxon>
    </lineage>
</organism>